<dbReference type="OrthoDB" id="9805575at2"/>
<dbReference type="PROSITE" id="PS51891">
    <property type="entry name" value="CENP_V_GFA"/>
    <property type="match status" value="1"/>
</dbReference>
<evidence type="ECO:0000256" key="3">
    <source>
        <dbReference type="ARBA" id="ARBA00022833"/>
    </source>
</evidence>
<keyword evidence="3" id="KW-0862">Zinc</keyword>
<dbReference type="Gene3D" id="2.170.150.70">
    <property type="match status" value="1"/>
</dbReference>
<dbReference type="Pfam" id="PF04828">
    <property type="entry name" value="GFA"/>
    <property type="match status" value="1"/>
</dbReference>
<dbReference type="SUPFAM" id="SSF51316">
    <property type="entry name" value="Mss4-like"/>
    <property type="match status" value="1"/>
</dbReference>
<dbReference type="PANTHER" id="PTHR28620">
    <property type="entry name" value="CENTROMERE PROTEIN V"/>
    <property type="match status" value="1"/>
</dbReference>
<organism evidence="5 6">
    <name type="scientific">Montanilutibacter psychrotolerans</name>
    <dbReference type="NCBI Taxonomy" id="1327343"/>
    <lineage>
        <taxon>Bacteria</taxon>
        <taxon>Pseudomonadati</taxon>
        <taxon>Pseudomonadota</taxon>
        <taxon>Gammaproteobacteria</taxon>
        <taxon>Lysobacterales</taxon>
        <taxon>Lysobacteraceae</taxon>
        <taxon>Montanilutibacter</taxon>
    </lineage>
</organism>
<evidence type="ECO:0000259" key="4">
    <source>
        <dbReference type="PROSITE" id="PS51891"/>
    </source>
</evidence>
<evidence type="ECO:0000313" key="5">
    <source>
        <dbReference type="EMBL" id="RNF84417.1"/>
    </source>
</evidence>
<accession>A0A3M8SSX3</accession>
<dbReference type="AlphaFoldDB" id="A0A3M8SSX3"/>
<gene>
    <name evidence="5" type="ORF">EER27_08560</name>
</gene>
<name>A0A3M8SSX3_9GAMM</name>
<dbReference type="Proteomes" id="UP000267049">
    <property type="component" value="Unassembled WGS sequence"/>
</dbReference>
<evidence type="ECO:0000313" key="6">
    <source>
        <dbReference type="Proteomes" id="UP000267049"/>
    </source>
</evidence>
<evidence type="ECO:0000256" key="2">
    <source>
        <dbReference type="ARBA" id="ARBA00022723"/>
    </source>
</evidence>
<evidence type="ECO:0000256" key="1">
    <source>
        <dbReference type="ARBA" id="ARBA00005495"/>
    </source>
</evidence>
<protein>
    <submittedName>
        <fullName evidence="5">GFA family protein</fullName>
    </submittedName>
</protein>
<dbReference type="PANTHER" id="PTHR28620:SF1">
    <property type="entry name" value="CENP-V_GFA DOMAIN-CONTAINING PROTEIN"/>
    <property type="match status" value="1"/>
</dbReference>
<reference evidence="5 6" key="1">
    <citation type="submission" date="2018-11" db="EMBL/GenBank/DDBJ databases">
        <title>Lysobacter cryohumiis sp. nov., isolated from soil in the Tianshan Mountains, Xinjiang, China.</title>
        <authorList>
            <person name="Luo Y."/>
            <person name="Sheng H."/>
        </authorList>
    </citation>
    <scope>NUCLEOTIDE SEQUENCE [LARGE SCALE GENOMIC DNA]</scope>
    <source>
        <strain evidence="5 6">ZS60</strain>
    </source>
</reference>
<comment type="caution">
    <text evidence="5">The sequence shown here is derived from an EMBL/GenBank/DDBJ whole genome shotgun (WGS) entry which is preliminary data.</text>
</comment>
<keyword evidence="2" id="KW-0479">Metal-binding</keyword>
<dbReference type="InterPro" id="IPR052355">
    <property type="entry name" value="CENP-V-like"/>
</dbReference>
<keyword evidence="6" id="KW-1185">Reference proteome</keyword>
<feature type="domain" description="CENP-V/GFA" evidence="4">
    <location>
        <begin position="17"/>
        <end position="129"/>
    </location>
</feature>
<dbReference type="EMBL" id="RIBS01000003">
    <property type="protein sequence ID" value="RNF84417.1"/>
    <property type="molecule type" value="Genomic_DNA"/>
</dbReference>
<comment type="similarity">
    <text evidence="1">Belongs to the Gfa family.</text>
</comment>
<dbReference type="InterPro" id="IPR006913">
    <property type="entry name" value="CENP-V/GFA"/>
</dbReference>
<dbReference type="GO" id="GO:0046872">
    <property type="term" value="F:metal ion binding"/>
    <property type="evidence" value="ECO:0007669"/>
    <property type="project" value="UniProtKB-KW"/>
</dbReference>
<dbReference type="InterPro" id="IPR011057">
    <property type="entry name" value="Mss4-like_sf"/>
</dbReference>
<sequence>MSGPDADTSDASPRVIHRGGCHCRAVRFEVDAPADLAALDCNCSICTMTGFRHLIVPASRFRLLSGEQALSDYRFNTGIARHLFCHHCGVKSFYVPRSHPDGYSVNVHCLDPGTVRTVQIALFDDGDRDAATEALAHLSRD</sequence>
<proteinExistence type="inferred from homology"/>
<dbReference type="GO" id="GO:0016846">
    <property type="term" value="F:carbon-sulfur lyase activity"/>
    <property type="evidence" value="ECO:0007669"/>
    <property type="project" value="InterPro"/>
</dbReference>